<dbReference type="AlphaFoldDB" id="A0A0F9H932"/>
<protein>
    <submittedName>
        <fullName evidence="1">Uncharacterized protein</fullName>
    </submittedName>
</protein>
<evidence type="ECO:0000313" key="1">
    <source>
        <dbReference type="EMBL" id="KKL99511.1"/>
    </source>
</evidence>
<sequence length="109" mass="11508">MPTRPITVGTSPTSILSYNNKRTTASFTNNGSATIFVSEDQTNLATNGYPIPVGGALDLVRALGDEPQLEWFGLVSAGTENLRVLEAFGDLPLLEEPPSSLASRIEAGT</sequence>
<name>A0A0F9H932_9ZZZZ</name>
<reference evidence="1" key="1">
    <citation type="journal article" date="2015" name="Nature">
        <title>Complex archaea that bridge the gap between prokaryotes and eukaryotes.</title>
        <authorList>
            <person name="Spang A."/>
            <person name="Saw J.H."/>
            <person name="Jorgensen S.L."/>
            <person name="Zaremba-Niedzwiedzka K."/>
            <person name="Martijn J."/>
            <person name="Lind A.E."/>
            <person name="van Eijk R."/>
            <person name="Schleper C."/>
            <person name="Guy L."/>
            <person name="Ettema T.J."/>
        </authorList>
    </citation>
    <scope>NUCLEOTIDE SEQUENCE</scope>
</reference>
<comment type="caution">
    <text evidence="1">The sequence shown here is derived from an EMBL/GenBank/DDBJ whole genome shotgun (WGS) entry which is preliminary data.</text>
</comment>
<gene>
    <name evidence="1" type="ORF">LCGC14_1813670</name>
</gene>
<proteinExistence type="predicted"/>
<accession>A0A0F9H932</accession>
<dbReference type="EMBL" id="LAZR01017656">
    <property type="protein sequence ID" value="KKL99511.1"/>
    <property type="molecule type" value="Genomic_DNA"/>
</dbReference>
<organism evidence="1">
    <name type="scientific">marine sediment metagenome</name>
    <dbReference type="NCBI Taxonomy" id="412755"/>
    <lineage>
        <taxon>unclassified sequences</taxon>
        <taxon>metagenomes</taxon>
        <taxon>ecological metagenomes</taxon>
    </lineage>
</organism>